<keyword evidence="2" id="KW-1185">Reference proteome</keyword>
<reference evidence="1" key="1">
    <citation type="submission" date="2020-06" db="EMBL/GenBank/DDBJ databases">
        <authorList>
            <person name="Li T."/>
            <person name="Hu X."/>
            <person name="Zhang T."/>
            <person name="Song X."/>
            <person name="Zhang H."/>
            <person name="Dai N."/>
            <person name="Sheng W."/>
            <person name="Hou X."/>
            <person name="Wei L."/>
        </authorList>
    </citation>
    <scope>NUCLEOTIDE SEQUENCE</scope>
    <source>
        <strain evidence="1">3651</strain>
        <tissue evidence="1">Leaf</tissue>
    </source>
</reference>
<evidence type="ECO:0000313" key="1">
    <source>
        <dbReference type="EMBL" id="KAK4415773.1"/>
    </source>
</evidence>
<gene>
    <name evidence="1" type="ORF">Salat_2684700</name>
</gene>
<proteinExistence type="predicted"/>
<name>A0AAE2CB71_9LAMI</name>
<organism evidence="1 2">
    <name type="scientific">Sesamum alatum</name>
    <dbReference type="NCBI Taxonomy" id="300844"/>
    <lineage>
        <taxon>Eukaryota</taxon>
        <taxon>Viridiplantae</taxon>
        <taxon>Streptophyta</taxon>
        <taxon>Embryophyta</taxon>
        <taxon>Tracheophyta</taxon>
        <taxon>Spermatophyta</taxon>
        <taxon>Magnoliopsida</taxon>
        <taxon>eudicotyledons</taxon>
        <taxon>Gunneridae</taxon>
        <taxon>Pentapetalae</taxon>
        <taxon>asterids</taxon>
        <taxon>lamiids</taxon>
        <taxon>Lamiales</taxon>
        <taxon>Pedaliaceae</taxon>
        <taxon>Sesamum</taxon>
    </lineage>
</organism>
<accession>A0AAE2CB71</accession>
<reference evidence="1" key="2">
    <citation type="journal article" date="2024" name="Plant">
        <title>Genomic evolution and insights into agronomic trait innovations of Sesamum species.</title>
        <authorList>
            <person name="Miao H."/>
            <person name="Wang L."/>
            <person name="Qu L."/>
            <person name="Liu H."/>
            <person name="Sun Y."/>
            <person name="Le M."/>
            <person name="Wang Q."/>
            <person name="Wei S."/>
            <person name="Zheng Y."/>
            <person name="Lin W."/>
            <person name="Duan Y."/>
            <person name="Cao H."/>
            <person name="Xiong S."/>
            <person name="Wang X."/>
            <person name="Wei L."/>
            <person name="Li C."/>
            <person name="Ma Q."/>
            <person name="Ju M."/>
            <person name="Zhao R."/>
            <person name="Li G."/>
            <person name="Mu C."/>
            <person name="Tian Q."/>
            <person name="Mei H."/>
            <person name="Zhang T."/>
            <person name="Gao T."/>
            <person name="Zhang H."/>
        </authorList>
    </citation>
    <scope>NUCLEOTIDE SEQUENCE</scope>
    <source>
        <strain evidence="1">3651</strain>
    </source>
</reference>
<comment type="caution">
    <text evidence="1">The sequence shown here is derived from an EMBL/GenBank/DDBJ whole genome shotgun (WGS) entry which is preliminary data.</text>
</comment>
<dbReference type="EMBL" id="JACGWO010000011">
    <property type="protein sequence ID" value="KAK4415773.1"/>
    <property type="molecule type" value="Genomic_DNA"/>
</dbReference>
<sequence length="132" mass="14434">MGSQRVRRRLRQAHVGDRGTTIPWIAPRVIGTKGLQTGGKERGNPLWLERQLLWVLLARIRADSSGEGIGDSTPLMGMFDALAPNPQMKQYHRKGDDVGIEFGHEGSPQGLASMSETALVSIPFHFCATARG</sequence>
<dbReference type="AlphaFoldDB" id="A0AAE2CB71"/>
<protein>
    <submittedName>
        <fullName evidence="1">Uncharacterized protein</fullName>
    </submittedName>
</protein>
<dbReference type="Proteomes" id="UP001293254">
    <property type="component" value="Unassembled WGS sequence"/>
</dbReference>
<evidence type="ECO:0000313" key="2">
    <source>
        <dbReference type="Proteomes" id="UP001293254"/>
    </source>
</evidence>